<name>A0AAD5V5D2_9APHY</name>
<feature type="region of interest" description="Disordered" evidence="1">
    <location>
        <begin position="88"/>
        <end position="128"/>
    </location>
</feature>
<evidence type="ECO:0000256" key="1">
    <source>
        <dbReference type="SAM" id="MobiDB-lite"/>
    </source>
</evidence>
<organism evidence="2 3">
    <name type="scientific">Meripilus lineatus</name>
    <dbReference type="NCBI Taxonomy" id="2056292"/>
    <lineage>
        <taxon>Eukaryota</taxon>
        <taxon>Fungi</taxon>
        <taxon>Dikarya</taxon>
        <taxon>Basidiomycota</taxon>
        <taxon>Agaricomycotina</taxon>
        <taxon>Agaricomycetes</taxon>
        <taxon>Polyporales</taxon>
        <taxon>Meripilaceae</taxon>
        <taxon>Meripilus</taxon>
    </lineage>
</organism>
<protein>
    <submittedName>
        <fullName evidence="2">Uncharacterized protein</fullName>
    </submittedName>
</protein>
<keyword evidence="3" id="KW-1185">Reference proteome</keyword>
<proteinExistence type="predicted"/>
<dbReference type="EMBL" id="JANAWD010000251">
    <property type="protein sequence ID" value="KAJ3482911.1"/>
    <property type="molecule type" value="Genomic_DNA"/>
</dbReference>
<accession>A0AAD5V5D2</accession>
<comment type="caution">
    <text evidence="2">The sequence shown here is derived from an EMBL/GenBank/DDBJ whole genome shotgun (WGS) entry which is preliminary data.</text>
</comment>
<reference evidence="2" key="1">
    <citation type="submission" date="2022-07" db="EMBL/GenBank/DDBJ databases">
        <title>Genome Sequence of Physisporinus lineatus.</title>
        <authorList>
            <person name="Buettner E."/>
        </authorList>
    </citation>
    <scope>NUCLEOTIDE SEQUENCE</scope>
    <source>
        <strain evidence="2">VT162</strain>
    </source>
</reference>
<dbReference type="Proteomes" id="UP001212997">
    <property type="component" value="Unassembled WGS sequence"/>
</dbReference>
<gene>
    <name evidence="2" type="ORF">NLI96_g6674</name>
</gene>
<dbReference type="AlphaFoldDB" id="A0AAD5V5D2"/>
<sequence>MLELKYHTHNDIEWATGLGKGKVRMHRFLTGREAGGTKPIFGLTASILIRVAIIGYNRDPDFEVLAPDQAPQQARIAAALKTHHVFREAMQSEGLDPDKVPDPSLLRSHSSPTIRHRRPPKFRFRSRL</sequence>
<feature type="compositionally biased region" description="Basic residues" evidence="1">
    <location>
        <begin position="114"/>
        <end position="128"/>
    </location>
</feature>
<evidence type="ECO:0000313" key="3">
    <source>
        <dbReference type="Proteomes" id="UP001212997"/>
    </source>
</evidence>
<evidence type="ECO:0000313" key="2">
    <source>
        <dbReference type="EMBL" id="KAJ3482911.1"/>
    </source>
</evidence>